<dbReference type="GO" id="GO:0005634">
    <property type="term" value="C:nucleus"/>
    <property type="evidence" value="ECO:0007669"/>
    <property type="project" value="UniProtKB-SubCell"/>
</dbReference>
<keyword evidence="2" id="KW-0479">Metal-binding</keyword>
<dbReference type="Gene3D" id="4.10.240.10">
    <property type="entry name" value="Zn(2)-C6 fungal-type DNA-binding domain"/>
    <property type="match status" value="1"/>
</dbReference>
<comment type="subcellular location">
    <subcellularLocation>
        <location evidence="1">Nucleus</location>
    </subcellularLocation>
</comment>
<evidence type="ECO:0000256" key="1">
    <source>
        <dbReference type="ARBA" id="ARBA00004123"/>
    </source>
</evidence>
<proteinExistence type="predicted"/>
<feature type="compositionally biased region" description="Low complexity" evidence="6">
    <location>
        <begin position="95"/>
        <end position="109"/>
    </location>
</feature>
<feature type="compositionally biased region" description="Low complexity" evidence="6">
    <location>
        <begin position="798"/>
        <end position="819"/>
    </location>
</feature>
<dbReference type="InterPro" id="IPR036864">
    <property type="entry name" value="Zn2-C6_fun-type_DNA-bd_sf"/>
</dbReference>
<dbReference type="SUPFAM" id="SSF57701">
    <property type="entry name" value="Zn2/Cys6 DNA-binding domain"/>
    <property type="match status" value="1"/>
</dbReference>
<organism evidence="8 9">
    <name type="scientific">Staphylotrichum tortipilum</name>
    <dbReference type="NCBI Taxonomy" id="2831512"/>
    <lineage>
        <taxon>Eukaryota</taxon>
        <taxon>Fungi</taxon>
        <taxon>Dikarya</taxon>
        <taxon>Ascomycota</taxon>
        <taxon>Pezizomycotina</taxon>
        <taxon>Sordariomycetes</taxon>
        <taxon>Sordariomycetidae</taxon>
        <taxon>Sordariales</taxon>
        <taxon>Chaetomiaceae</taxon>
        <taxon>Staphylotrichum</taxon>
    </lineage>
</organism>
<dbReference type="GO" id="GO:0006351">
    <property type="term" value="P:DNA-templated transcription"/>
    <property type="evidence" value="ECO:0007669"/>
    <property type="project" value="InterPro"/>
</dbReference>
<feature type="compositionally biased region" description="Low complexity" evidence="6">
    <location>
        <begin position="741"/>
        <end position="753"/>
    </location>
</feature>
<dbReference type="CDD" id="cd00067">
    <property type="entry name" value="GAL4"/>
    <property type="match status" value="1"/>
</dbReference>
<dbReference type="Pfam" id="PF04082">
    <property type="entry name" value="Fungal_trans"/>
    <property type="match status" value="1"/>
</dbReference>
<evidence type="ECO:0000256" key="3">
    <source>
        <dbReference type="ARBA" id="ARBA00023015"/>
    </source>
</evidence>
<accession>A0AAN6RNN1</accession>
<feature type="domain" description="Zn(2)-C6 fungal-type" evidence="7">
    <location>
        <begin position="25"/>
        <end position="55"/>
    </location>
</feature>
<dbReference type="PANTHER" id="PTHR47338">
    <property type="entry name" value="ZN(II)2CYS6 TRANSCRIPTION FACTOR (EUROFUNG)-RELATED"/>
    <property type="match status" value="1"/>
</dbReference>
<protein>
    <submittedName>
        <fullName evidence="8">Fungal transcriptional regulatory-like protein</fullName>
    </submittedName>
</protein>
<keyword evidence="5" id="KW-0539">Nucleus</keyword>
<keyword evidence="9" id="KW-1185">Reference proteome</keyword>
<evidence type="ECO:0000313" key="9">
    <source>
        <dbReference type="Proteomes" id="UP001303889"/>
    </source>
</evidence>
<keyword evidence="4" id="KW-0804">Transcription</keyword>
<dbReference type="SMART" id="SM00066">
    <property type="entry name" value="GAL4"/>
    <property type="match status" value="1"/>
</dbReference>
<dbReference type="GO" id="GO:0003677">
    <property type="term" value="F:DNA binding"/>
    <property type="evidence" value="ECO:0007669"/>
    <property type="project" value="InterPro"/>
</dbReference>
<dbReference type="GO" id="GO:0000981">
    <property type="term" value="F:DNA-binding transcription factor activity, RNA polymerase II-specific"/>
    <property type="evidence" value="ECO:0007669"/>
    <property type="project" value="InterPro"/>
</dbReference>
<dbReference type="GO" id="GO:0008270">
    <property type="term" value="F:zinc ion binding"/>
    <property type="evidence" value="ECO:0007669"/>
    <property type="project" value="InterPro"/>
</dbReference>
<feature type="region of interest" description="Disordered" evidence="6">
    <location>
        <begin position="623"/>
        <end position="704"/>
    </location>
</feature>
<sequence length="884" mass="96130">MPRPQVSIERLPTRRMSNEPRESMNCKSCRKRKIKCNRLRPACEACQVFQCPCIYDAVPKKRGPKTDVLEALLKRVDGLEARLKDKKADPDAESSENAAANAPEPSNAAQPLSITNSGGNVENGQQESEDIKMFSPIPPSEQSFDIHPDTLLDIYFTRFHDKPFHLFDESTLRQRLQLHQVPTYLVNAIYAVASRYAPHPSGYQSAVRLSEDFAAKARLEIDTDEPSVDALQAIVLLVTAFTASGKGKKAYMLLTYAVGMAMALELHRELDTSARVTPIERETRRRLFWTCYLLDRFLACGSKRPSLISDRAILLRLPCWYPSPASLLVEGDFFQSYTNLQHLQGGGGGRKSQGSSGMLIDICRILGTTNQYLAAGGVKGDSHFPWHSLSNLSKIRQDLDVWASGTADVFSSVESLFGQPDSTVLVLSKLIYHLIHCLIYRPFLPIDLAELAGSGQHQSWQIEATNMCFLHANAIAELVELGKQTASVEWPAFVGYCICTAGTVHIHGAHYGRIGSAGDVNVFSSSADFLSREMQQLSELRYAWASVQHQRETLQGIYNAHSELVKSIAQSPMQYSPVFTLEDFFDRYANLGGPGGETLSFDSANLSLADVVIDFTTDTYPGQGLYAPRISPSDSGPSRSNLKRKNTAPSGRPRPELKNLLSLNHMNPPPTPGLSTASSVSRPLFSPSSLPPQPSPGGLLHTPASLTSPLALAQPSRQMSLPHANPELPFQNDLPGGFQGAGSTTFASSSFTFPHLPNPPAGNSSTSTQQQQQFDPMFGTLPTTFSTPTAWHAAADETNTPNPTTSNSTNPSNANPNTARQGGGMTGTTPNMNDTSPHESAATTGPGEEKDPFLSLLEQLAENESFLGGGSELDFFLSGGPVEG</sequence>
<dbReference type="InterPro" id="IPR001138">
    <property type="entry name" value="Zn2Cys6_DnaBD"/>
</dbReference>
<evidence type="ECO:0000256" key="4">
    <source>
        <dbReference type="ARBA" id="ARBA00023163"/>
    </source>
</evidence>
<evidence type="ECO:0000256" key="5">
    <source>
        <dbReference type="ARBA" id="ARBA00023242"/>
    </source>
</evidence>
<evidence type="ECO:0000313" key="8">
    <source>
        <dbReference type="EMBL" id="KAK3897139.1"/>
    </source>
</evidence>
<dbReference type="Proteomes" id="UP001303889">
    <property type="component" value="Unassembled WGS sequence"/>
</dbReference>
<comment type="caution">
    <text evidence="8">The sequence shown here is derived from an EMBL/GenBank/DDBJ whole genome shotgun (WGS) entry which is preliminary data.</text>
</comment>
<evidence type="ECO:0000256" key="2">
    <source>
        <dbReference type="ARBA" id="ARBA00022723"/>
    </source>
</evidence>
<name>A0AAN6RNN1_9PEZI</name>
<dbReference type="Pfam" id="PF00172">
    <property type="entry name" value="Zn_clus"/>
    <property type="match status" value="1"/>
</dbReference>
<gene>
    <name evidence="8" type="ORF">C8A05DRAFT_48128</name>
</gene>
<evidence type="ECO:0000259" key="7">
    <source>
        <dbReference type="PROSITE" id="PS50048"/>
    </source>
</evidence>
<feature type="region of interest" description="Disordered" evidence="6">
    <location>
        <begin position="83"/>
        <end position="127"/>
    </location>
</feature>
<dbReference type="InterPro" id="IPR050815">
    <property type="entry name" value="TF_fung"/>
</dbReference>
<dbReference type="EMBL" id="MU856259">
    <property type="protein sequence ID" value="KAK3897139.1"/>
    <property type="molecule type" value="Genomic_DNA"/>
</dbReference>
<dbReference type="PANTHER" id="PTHR47338:SF4">
    <property type="entry name" value="ZN(II)2CYS6 TRANSCRIPTION FACTOR (EUROFUNG)"/>
    <property type="match status" value="1"/>
</dbReference>
<dbReference type="PROSITE" id="PS50048">
    <property type="entry name" value="ZN2_CY6_FUNGAL_2"/>
    <property type="match status" value="1"/>
</dbReference>
<dbReference type="AlphaFoldDB" id="A0AAN6RNN1"/>
<feature type="region of interest" description="Disordered" evidence="6">
    <location>
        <begin position="794"/>
        <end position="854"/>
    </location>
</feature>
<dbReference type="InterPro" id="IPR007219">
    <property type="entry name" value="XnlR_reg_dom"/>
</dbReference>
<keyword evidence="3" id="KW-0805">Transcription regulation</keyword>
<feature type="compositionally biased region" description="Low complexity" evidence="6">
    <location>
        <begin position="678"/>
        <end position="688"/>
    </location>
</feature>
<reference evidence="8" key="1">
    <citation type="journal article" date="2023" name="Mol. Phylogenet. Evol.">
        <title>Genome-scale phylogeny and comparative genomics of the fungal order Sordariales.</title>
        <authorList>
            <person name="Hensen N."/>
            <person name="Bonometti L."/>
            <person name="Westerberg I."/>
            <person name="Brannstrom I.O."/>
            <person name="Guillou S."/>
            <person name="Cros-Aarteil S."/>
            <person name="Calhoun S."/>
            <person name="Haridas S."/>
            <person name="Kuo A."/>
            <person name="Mondo S."/>
            <person name="Pangilinan J."/>
            <person name="Riley R."/>
            <person name="LaButti K."/>
            <person name="Andreopoulos B."/>
            <person name="Lipzen A."/>
            <person name="Chen C."/>
            <person name="Yan M."/>
            <person name="Daum C."/>
            <person name="Ng V."/>
            <person name="Clum A."/>
            <person name="Steindorff A."/>
            <person name="Ohm R.A."/>
            <person name="Martin F."/>
            <person name="Silar P."/>
            <person name="Natvig D.O."/>
            <person name="Lalanne C."/>
            <person name="Gautier V."/>
            <person name="Ament-Velasquez S.L."/>
            <person name="Kruys A."/>
            <person name="Hutchinson M.I."/>
            <person name="Powell A.J."/>
            <person name="Barry K."/>
            <person name="Miller A.N."/>
            <person name="Grigoriev I.V."/>
            <person name="Debuchy R."/>
            <person name="Gladieux P."/>
            <person name="Hiltunen Thoren M."/>
            <person name="Johannesson H."/>
        </authorList>
    </citation>
    <scope>NUCLEOTIDE SEQUENCE</scope>
    <source>
        <strain evidence="8">CBS 103.79</strain>
    </source>
</reference>
<dbReference type="SMART" id="SM00906">
    <property type="entry name" value="Fungal_trans"/>
    <property type="match status" value="1"/>
</dbReference>
<dbReference type="CDD" id="cd12148">
    <property type="entry name" value="fungal_TF_MHR"/>
    <property type="match status" value="1"/>
</dbReference>
<feature type="region of interest" description="Disordered" evidence="6">
    <location>
        <begin position="716"/>
        <end position="772"/>
    </location>
</feature>
<reference evidence="8" key="2">
    <citation type="submission" date="2023-05" db="EMBL/GenBank/DDBJ databases">
        <authorList>
            <consortium name="Lawrence Berkeley National Laboratory"/>
            <person name="Steindorff A."/>
            <person name="Hensen N."/>
            <person name="Bonometti L."/>
            <person name="Westerberg I."/>
            <person name="Brannstrom I.O."/>
            <person name="Guillou S."/>
            <person name="Cros-Aarteil S."/>
            <person name="Calhoun S."/>
            <person name="Haridas S."/>
            <person name="Kuo A."/>
            <person name="Mondo S."/>
            <person name="Pangilinan J."/>
            <person name="Riley R."/>
            <person name="Labutti K."/>
            <person name="Andreopoulos B."/>
            <person name="Lipzen A."/>
            <person name="Chen C."/>
            <person name="Yanf M."/>
            <person name="Daum C."/>
            <person name="Ng V."/>
            <person name="Clum A."/>
            <person name="Ohm R."/>
            <person name="Martin F."/>
            <person name="Silar P."/>
            <person name="Natvig D."/>
            <person name="Lalanne C."/>
            <person name="Gautier V."/>
            <person name="Ament-Velasquez S.L."/>
            <person name="Kruys A."/>
            <person name="Hutchinson M.I."/>
            <person name="Powell A.J."/>
            <person name="Barry K."/>
            <person name="Miller A.N."/>
            <person name="Grigoriev I.V."/>
            <person name="Debuchy R."/>
            <person name="Gladieux P."/>
            <person name="Thoren M.H."/>
            <person name="Johannesson H."/>
        </authorList>
    </citation>
    <scope>NUCLEOTIDE SEQUENCE</scope>
    <source>
        <strain evidence="8">CBS 103.79</strain>
    </source>
</reference>
<feature type="compositionally biased region" description="Polar residues" evidence="6">
    <location>
        <begin position="110"/>
        <end position="126"/>
    </location>
</feature>
<evidence type="ECO:0000256" key="6">
    <source>
        <dbReference type="SAM" id="MobiDB-lite"/>
    </source>
</evidence>